<dbReference type="PATRIC" id="fig|1365250.3.peg.2045"/>
<protein>
    <submittedName>
        <fullName evidence="1">Uncharacterized protein</fullName>
    </submittedName>
</protein>
<organism evidence="1 2">
    <name type="scientific">Pseudoalteromonas luteoviolacea DSM 6061</name>
    <dbReference type="NCBI Taxonomy" id="1365250"/>
    <lineage>
        <taxon>Bacteria</taxon>
        <taxon>Pseudomonadati</taxon>
        <taxon>Pseudomonadota</taxon>
        <taxon>Gammaproteobacteria</taxon>
        <taxon>Alteromonadales</taxon>
        <taxon>Pseudoalteromonadaceae</taxon>
        <taxon>Pseudoalteromonas</taxon>
    </lineage>
</organism>
<dbReference type="AlphaFoldDB" id="A0A166X312"/>
<proteinExistence type="predicted"/>
<reference evidence="1 2" key="1">
    <citation type="submission" date="2013-07" db="EMBL/GenBank/DDBJ databases">
        <title>Comparative Genomic and Metabolomic Analysis of Twelve Strains of Pseudoalteromonas luteoviolacea.</title>
        <authorList>
            <person name="Vynne N.G."/>
            <person name="Mansson M."/>
            <person name="Gram L."/>
        </authorList>
    </citation>
    <scope>NUCLEOTIDE SEQUENCE [LARGE SCALE GENOMIC DNA]</scope>
    <source>
        <strain evidence="1 2">DSM 6061</strain>
    </source>
</reference>
<evidence type="ECO:0000313" key="2">
    <source>
        <dbReference type="Proteomes" id="UP000076643"/>
    </source>
</evidence>
<name>A0A166X312_9GAMM</name>
<gene>
    <name evidence="1" type="ORF">N475_14085</name>
</gene>
<sequence length="192" mass="22135">MKLRFLQEENDISEAQKKLASTLNERLKHNVVMKLSYRQPEGTKVNSVEVRCNQELYWYHEVIPSESDVTRLRHWNAFGVDIFENTTNPIVAEINSPVAGYDGRISGAFAYDLLNPNKLYLVHSGRFSGRKAADFTDRYKGIIEKVKGPNGYRDMVVVGELTSTCFYEKLLNFVDQVKCYKELYQIKGVRVI</sequence>
<accession>A0A166X312</accession>
<dbReference type="RefSeq" id="WP_063355686.1">
    <property type="nucleotide sequence ID" value="NZ_AQHB01000039.1"/>
</dbReference>
<comment type="caution">
    <text evidence="1">The sequence shown here is derived from an EMBL/GenBank/DDBJ whole genome shotgun (WGS) entry which is preliminary data.</text>
</comment>
<dbReference type="EMBL" id="AUYB01000099">
    <property type="protein sequence ID" value="KZN39543.1"/>
    <property type="molecule type" value="Genomic_DNA"/>
</dbReference>
<keyword evidence="2" id="KW-1185">Reference proteome</keyword>
<evidence type="ECO:0000313" key="1">
    <source>
        <dbReference type="EMBL" id="KZN39543.1"/>
    </source>
</evidence>
<dbReference type="Proteomes" id="UP000076643">
    <property type="component" value="Unassembled WGS sequence"/>
</dbReference>